<reference evidence="4" key="1">
    <citation type="submission" date="2018-05" db="EMBL/GenBank/DDBJ databases">
        <authorList>
            <person name="Li Y."/>
        </authorList>
    </citation>
    <scope>NUCLEOTIDE SEQUENCE [LARGE SCALE GENOMIC DNA]</scope>
    <source>
        <strain evidence="4">sk1b4</strain>
    </source>
</reference>
<dbReference type="AlphaFoldDB" id="A0A2V1K6B6"/>
<evidence type="ECO:0000256" key="1">
    <source>
        <dbReference type="ARBA" id="ARBA00008404"/>
    </source>
</evidence>
<dbReference type="NCBIfam" id="NF009314">
    <property type="entry name" value="PRK12674.1-2"/>
    <property type="match status" value="1"/>
</dbReference>
<dbReference type="NCBIfam" id="TIGR01300">
    <property type="entry name" value="CPA3_mnhG_phaG"/>
    <property type="match status" value="1"/>
</dbReference>
<evidence type="ECO:0000313" key="3">
    <source>
        <dbReference type="EMBL" id="PWF26159.1"/>
    </source>
</evidence>
<sequence length="124" mass="13403">MDNVLDVLGAIFLVLGCSLTFIAAMGLARYPDLVSRQHIATKPQVLSLILNLTGAALIVRDSTMTWTMVLVMAFQLITAPISAHMLSRAGYRTGRVDSSALVVDDLHEDLHVGASQGDNRDNTH</sequence>
<dbReference type="RefSeq" id="WP_109093986.1">
    <property type="nucleotide sequence ID" value="NZ_CAMELQ010000070.1"/>
</dbReference>
<keyword evidence="4" id="KW-1185">Reference proteome</keyword>
<dbReference type="OrthoDB" id="3214257at2"/>
<name>A0A2V1K6B6_9ACTO</name>
<organism evidence="3 4">
    <name type="scientific">Ancrocorticia populi</name>
    <dbReference type="NCBI Taxonomy" id="2175228"/>
    <lineage>
        <taxon>Bacteria</taxon>
        <taxon>Bacillati</taxon>
        <taxon>Actinomycetota</taxon>
        <taxon>Actinomycetes</taxon>
        <taxon>Actinomycetales</taxon>
        <taxon>Actinomycetaceae</taxon>
        <taxon>Ancrocorticia</taxon>
    </lineage>
</organism>
<proteinExistence type="inferred from homology"/>
<evidence type="ECO:0000256" key="2">
    <source>
        <dbReference type="SAM" id="Phobius"/>
    </source>
</evidence>
<gene>
    <name evidence="3" type="ORF">DD236_08780</name>
</gene>
<feature type="transmembrane region" description="Helical" evidence="2">
    <location>
        <begin position="6"/>
        <end position="27"/>
    </location>
</feature>
<evidence type="ECO:0000313" key="4">
    <source>
        <dbReference type="Proteomes" id="UP000245283"/>
    </source>
</evidence>
<protein>
    <submittedName>
        <fullName evidence="3">Sodium:proton antiporter</fullName>
    </submittedName>
</protein>
<keyword evidence="2" id="KW-0472">Membrane</keyword>
<dbReference type="EMBL" id="QETB01000004">
    <property type="protein sequence ID" value="PWF26159.1"/>
    <property type="molecule type" value="Genomic_DNA"/>
</dbReference>
<accession>A0A2V1K6B6</accession>
<keyword evidence="2" id="KW-1133">Transmembrane helix</keyword>
<comment type="similarity">
    <text evidence="1">Belongs to the CPA3 antiporters (TC 2.A.63) subunit G family.</text>
</comment>
<feature type="transmembrane region" description="Helical" evidence="2">
    <location>
        <begin position="65"/>
        <end position="86"/>
    </location>
</feature>
<keyword evidence="2" id="KW-0812">Transmembrane</keyword>
<comment type="caution">
    <text evidence="3">The sequence shown here is derived from an EMBL/GenBank/DDBJ whole genome shotgun (WGS) entry which is preliminary data.</text>
</comment>
<dbReference type="Proteomes" id="UP000245283">
    <property type="component" value="Unassembled WGS sequence"/>
</dbReference>
<dbReference type="InterPro" id="IPR005133">
    <property type="entry name" value="PhaG_MnhG_YufB"/>
</dbReference>
<dbReference type="GO" id="GO:0015385">
    <property type="term" value="F:sodium:proton antiporter activity"/>
    <property type="evidence" value="ECO:0007669"/>
    <property type="project" value="TreeGrafter"/>
</dbReference>
<dbReference type="Pfam" id="PF03334">
    <property type="entry name" value="PhaG_MnhG_YufB"/>
    <property type="match status" value="1"/>
</dbReference>
<dbReference type="PANTHER" id="PTHR34703">
    <property type="entry name" value="ANTIPORTER SUBUNIT MNHG2-RELATED"/>
    <property type="match status" value="1"/>
</dbReference>
<dbReference type="PANTHER" id="PTHR34703:SF1">
    <property type="entry name" value="ANTIPORTER SUBUNIT MNHG2-RELATED"/>
    <property type="match status" value="1"/>
</dbReference>